<keyword evidence="1" id="KW-1185">Reference proteome</keyword>
<name>A0A914PXG2_9BILA</name>
<accession>A0A914PXG2</accession>
<reference evidence="2" key="1">
    <citation type="submission" date="2022-11" db="UniProtKB">
        <authorList>
            <consortium name="WormBaseParasite"/>
        </authorList>
    </citation>
    <scope>IDENTIFICATION</scope>
</reference>
<proteinExistence type="predicted"/>
<evidence type="ECO:0000313" key="1">
    <source>
        <dbReference type="Proteomes" id="UP000887578"/>
    </source>
</evidence>
<dbReference type="AlphaFoldDB" id="A0A914PXG2"/>
<sequence>MGMLYIYYKSDINTSSTVGISTTELAQIGKSVVATFNEKVISDMKLNIAEIEYQASVMKLKTAENEEKLKQIQQRQQLPTTQPNL</sequence>
<dbReference type="WBParaSite" id="PDA_v2.g19550.t1">
    <property type="protein sequence ID" value="PDA_v2.g19550.t1"/>
    <property type="gene ID" value="PDA_v2.g19550"/>
</dbReference>
<dbReference type="Proteomes" id="UP000887578">
    <property type="component" value="Unplaced"/>
</dbReference>
<organism evidence="1 2">
    <name type="scientific">Panagrolaimus davidi</name>
    <dbReference type="NCBI Taxonomy" id="227884"/>
    <lineage>
        <taxon>Eukaryota</taxon>
        <taxon>Metazoa</taxon>
        <taxon>Ecdysozoa</taxon>
        <taxon>Nematoda</taxon>
        <taxon>Chromadorea</taxon>
        <taxon>Rhabditida</taxon>
        <taxon>Tylenchina</taxon>
        <taxon>Panagrolaimomorpha</taxon>
        <taxon>Panagrolaimoidea</taxon>
        <taxon>Panagrolaimidae</taxon>
        <taxon>Panagrolaimus</taxon>
    </lineage>
</organism>
<protein>
    <submittedName>
        <fullName evidence="2">Uncharacterized protein</fullName>
    </submittedName>
</protein>
<evidence type="ECO:0000313" key="2">
    <source>
        <dbReference type="WBParaSite" id="PDA_v2.g19550.t1"/>
    </source>
</evidence>